<sequence length="82" mass="9037">MNTLALSAHLSRRIEKLAQAAGRTPASMLRFVIRDGLEYCEYAVKAVNQGLADIEAGKIQSGEQVRGHFEKRRAARRALQAA</sequence>
<organism evidence="1">
    <name type="scientific">Candidatus Nitricoxidivorans perseverans</name>
    <dbReference type="NCBI Taxonomy" id="2975601"/>
    <lineage>
        <taxon>Bacteria</taxon>
        <taxon>Pseudomonadati</taxon>
        <taxon>Pseudomonadota</taxon>
        <taxon>Betaproteobacteria</taxon>
        <taxon>Nitrosomonadales</taxon>
        <taxon>Sterolibacteriaceae</taxon>
        <taxon>Candidatus Nitricoxidivorans</taxon>
    </lineage>
</organism>
<evidence type="ECO:0008006" key="2">
    <source>
        <dbReference type="Google" id="ProtNLM"/>
    </source>
</evidence>
<gene>
    <name evidence="1" type="ORF">OHM77_10185</name>
</gene>
<dbReference type="Proteomes" id="UP001234916">
    <property type="component" value="Chromosome"/>
</dbReference>
<accession>A0AA49FJV6</accession>
<reference evidence="1" key="1">
    <citation type="journal article" date="2023" name="Nat. Microbiol.">
        <title>Enrichment and characterization of a nitric oxide-reducing microbial community in a continuous bioreactor.</title>
        <authorList>
            <person name="Garrido-Amador P."/>
            <person name="Stortenbeker N."/>
            <person name="Wessels H.J.C.T."/>
            <person name="Speth D.R."/>
            <person name="Garcia-Heredia I."/>
            <person name="Kartal B."/>
        </authorList>
    </citation>
    <scope>NUCLEOTIDE SEQUENCE</scope>
    <source>
        <strain evidence="1">MAG1</strain>
    </source>
</reference>
<protein>
    <recommendedName>
        <fullName evidence="2">CopG family transcriptional regulator</fullName>
    </recommendedName>
</protein>
<proteinExistence type="predicted"/>
<dbReference type="KEGG" id="npv:OHM77_10185"/>
<evidence type="ECO:0000313" key="1">
    <source>
        <dbReference type="EMBL" id="WIM05061.1"/>
    </source>
</evidence>
<name>A0AA49FJV6_9PROT</name>
<dbReference type="EMBL" id="CP107246">
    <property type="protein sequence ID" value="WIM05061.1"/>
    <property type="molecule type" value="Genomic_DNA"/>
</dbReference>
<dbReference type="AlphaFoldDB" id="A0AA49FJV6"/>